<sequence length="165" mass="16563">MTLSTPPGAAPLSPTPPGTPRKPGTPEEAAEQFEAVLVRQFVAAMTDGLFKNASGGAGATQADAQRDAMTTALTDQLVESGSLRFRDLLLRQWGKDGGGAAGAEGGAAAGAEATGGATETGPAPPRSGRAQPAHVEPPRPVQASGDAHFDLLRRAAALGKSSGRL</sequence>
<dbReference type="RefSeq" id="WP_311663117.1">
    <property type="nucleotide sequence ID" value="NZ_JAVRHT010000016.1"/>
</dbReference>
<comment type="caution">
    <text evidence="2">The sequence shown here is derived from an EMBL/GenBank/DDBJ whole genome shotgun (WGS) entry which is preliminary data.</text>
</comment>
<organism evidence="2 3">
    <name type="scientific">Rubrivirga litoralis</name>
    <dbReference type="NCBI Taxonomy" id="3075598"/>
    <lineage>
        <taxon>Bacteria</taxon>
        <taxon>Pseudomonadati</taxon>
        <taxon>Rhodothermota</taxon>
        <taxon>Rhodothermia</taxon>
        <taxon>Rhodothermales</taxon>
        <taxon>Rubricoccaceae</taxon>
        <taxon>Rubrivirga</taxon>
    </lineage>
</organism>
<evidence type="ECO:0000313" key="3">
    <source>
        <dbReference type="Proteomes" id="UP001267426"/>
    </source>
</evidence>
<feature type="region of interest" description="Disordered" evidence="1">
    <location>
        <begin position="1"/>
        <end position="31"/>
    </location>
</feature>
<evidence type="ECO:0000256" key="1">
    <source>
        <dbReference type="SAM" id="MobiDB-lite"/>
    </source>
</evidence>
<keyword evidence="3" id="KW-1185">Reference proteome</keyword>
<feature type="compositionally biased region" description="Low complexity" evidence="1">
    <location>
        <begin position="1"/>
        <end position="12"/>
    </location>
</feature>
<evidence type="ECO:0008006" key="4">
    <source>
        <dbReference type="Google" id="ProtNLM"/>
    </source>
</evidence>
<reference evidence="2 3" key="1">
    <citation type="submission" date="2023-09" db="EMBL/GenBank/DDBJ databases">
        <authorList>
            <person name="Rey-Velasco X."/>
        </authorList>
    </citation>
    <scope>NUCLEOTIDE SEQUENCE [LARGE SCALE GENOMIC DNA]</scope>
    <source>
        <strain evidence="2 3">F394</strain>
    </source>
</reference>
<dbReference type="Proteomes" id="UP001267426">
    <property type="component" value="Unassembled WGS sequence"/>
</dbReference>
<accession>A0ABU3BR60</accession>
<gene>
    <name evidence="2" type="ORF">RM540_08455</name>
</gene>
<feature type="region of interest" description="Disordered" evidence="1">
    <location>
        <begin position="94"/>
        <end position="147"/>
    </location>
</feature>
<evidence type="ECO:0000313" key="2">
    <source>
        <dbReference type="EMBL" id="MDT0631773.1"/>
    </source>
</evidence>
<name>A0ABU3BR60_9BACT</name>
<dbReference type="EMBL" id="JAVRHT010000016">
    <property type="protein sequence ID" value="MDT0631773.1"/>
    <property type="molecule type" value="Genomic_DNA"/>
</dbReference>
<feature type="compositionally biased region" description="Gly residues" evidence="1">
    <location>
        <begin position="95"/>
        <end position="108"/>
    </location>
</feature>
<protein>
    <recommendedName>
        <fullName evidence="4">Flagellar protein FlgJ N-terminal domain-containing protein</fullName>
    </recommendedName>
</protein>
<feature type="compositionally biased region" description="Low complexity" evidence="1">
    <location>
        <begin position="109"/>
        <end position="121"/>
    </location>
</feature>
<proteinExistence type="predicted"/>